<dbReference type="InterPro" id="IPR046169">
    <property type="entry name" value="DUF6171"/>
</dbReference>
<dbReference type="Pfam" id="PF19668">
    <property type="entry name" value="DUF6171"/>
    <property type="match status" value="1"/>
</dbReference>
<evidence type="ECO:0000313" key="1">
    <source>
        <dbReference type="EMBL" id="UJF36404.1"/>
    </source>
</evidence>
<reference evidence="1 2" key="1">
    <citation type="journal article" date="2024" name="Int. J. Syst. Evol. Microbiol.">
        <title>Paenibacillus hexagrammi sp. nov., a novel bacterium isolated from the gut content of Hexagrammos agrammus.</title>
        <authorList>
            <person name="Jung H.K."/>
            <person name="Kim D.G."/>
            <person name="Zin H."/>
            <person name="Park J."/>
            <person name="Jung H."/>
            <person name="Kim Y.O."/>
            <person name="Kong H.J."/>
            <person name="Kim J.W."/>
            <person name="Kim Y.S."/>
        </authorList>
    </citation>
    <scope>NUCLEOTIDE SEQUENCE [LARGE SCALE GENOMIC DNA]</scope>
    <source>
        <strain evidence="1 2">YPD9-1</strain>
    </source>
</reference>
<dbReference type="Proteomes" id="UP001649230">
    <property type="component" value="Chromosome"/>
</dbReference>
<gene>
    <name evidence="1" type="ORF">L0M14_18385</name>
</gene>
<organism evidence="1 2">
    <name type="scientific">Paenibacillus hexagrammi</name>
    <dbReference type="NCBI Taxonomy" id="2908839"/>
    <lineage>
        <taxon>Bacteria</taxon>
        <taxon>Bacillati</taxon>
        <taxon>Bacillota</taxon>
        <taxon>Bacilli</taxon>
        <taxon>Bacillales</taxon>
        <taxon>Paenibacillaceae</taxon>
        <taxon>Paenibacillus</taxon>
    </lineage>
</organism>
<keyword evidence="2" id="KW-1185">Reference proteome</keyword>
<protein>
    <submittedName>
        <fullName evidence="1">DUF6171 family protein</fullName>
    </submittedName>
</protein>
<name>A0ABY3SQY2_9BACL</name>
<accession>A0ABY3SQY2</accession>
<sequence length="69" mass="7637">MNGKGFAFVSEEAYSSRVDVCRACPSLEYETTCKHCGCLVEVRGKLLEKDCPHPGGSKWSVENDMLLSH</sequence>
<proteinExistence type="predicted"/>
<dbReference type="EMBL" id="CP090978">
    <property type="protein sequence ID" value="UJF36404.1"/>
    <property type="molecule type" value="Genomic_DNA"/>
</dbReference>
<evidence type="ECO:0000313" key="2">
    <source>
        <dbReference type="Proteomes" id="UP001649230"/>
    </source>
</evidence>